<feature type="domain" description="PIN" evidence="1">
    <location>
        <begin position="5"/>
        <end position="106"/>
    </location>
</feature>
<evidence type="ECO:0000313" key="2">
    <source>
        <dbReference type="EMBL" id="MCP1383599.1"/>
    </source>
</evidence>
<sequence>MRDAVVDANVLMSMLISGKAIYKTLLSDYTFFSSDFAFIEIEKYQRIIRQKSRLEIDIFQQFSYFVFTHVHFMPGYLIDNDANNKAFQLVHDIDVKDISNVSLALYSIAYP</sequence>
<gene>
    <name evidence="2" type="ORF">NCI00_14230</name>
</gene>
<accession>A0ABT1FP92</accession>
<evidence type="ECO:0000313" key="3">
    <source>
        <dbReference type="Proteomes" id="UP001204772"/>
    </source>
</evidence>
<dbReference type="EMBL" id="JAMZEL010000005">
    <property type="protein sequence ID" value="MCP1383599.1"/>
    <property type="molecule type" value="Genomic_DNA"/>
</dbReference>
<protein>
    <submittedName>
        <fullName evidence="2">PIN domain-containing protein</fullName>
    </submittedName>
</protein>
<evidence type="ECO:0000259" key="1">
    <source>
        <dbReference type="Pfam" id="PF10130"/>
    </source>
</evidence>
<organism evidence="2 3">
    <name type="scientific">Runella salmonicolor</name>
    <dbReference type="NCBI Taxonomy" id="2950278"/>
    <lineage>
        <taxon>Bacteria</taxon>
        <taxon>Pseudomonadati</taxon>
        <taxon>Bacteroidota</taxon>
        <taxon>Cytophagia</taxon>
        <taxon>Cytophagales</taxon>
        <taxon>Spirosomataceae</taxon>
        <taxon>Runella</taxon>
    </lineage>
</organism>
<dbReference type="Proteomes" id="UP001204772">
    <property type="component" value="Unassembled WGS sequence"/>
</dbReference>
<name>A0ABT1FP92_9BACT</name>
<reference evidence="2 3" key="1">
    <citation type="submission" date="2022-06" db="EMBL/GenBank/DDBJ databases">
        <title>Runella sp. S5 genome sequencing.</title>
        <authorList>
            <person name="Park S."/>
        </authorList>
    </citation>
    <scope>NUCLEOTIDE SEQUENCE [LARGE SCALE GENOMIC DNA]</scope>
    <source>
        <strain evidence="2 3">S5</strain>
    </source>
</reference>
<proteinExistence type="predicted"/>
<dbReference type="InterPro" id="IPR002716">
    <property type="entry name" value="PIN_dom"/>
</dbReference>
<keyword evidence="3" id="KW-1185">Reference proteome</keyword>
<comment type="caution">
    <text evidence="2">The sequence shown here is derived from an EMBL/GenBank/DDBJ whole genome shotgun (WGS) entry which is preliminary data.</text>
</comment>
<dbReference type="RefSeq" id="WP_253528625.1">
    <property type="nucleotide sequence ID" value="NZ_JAMZEL010000005.1"/>
</dbReference>
<dbReference type="Pfam" id="PF10130">
    <property type="entry name" value="PIN_2"/>
    <property type="match status" value="1"/>
</dbReference>